<dbReference type="InterPro" id="IPR053142">
    <property type="entry name" value="PchR_regulatory_protein"/>
</dbReference>
<keyword evidence="2" id="KW-0238">DNA-binding</keyword>
<dbReference type="Pfam" id="PF12833">
    <property type="entry name" value="HTH_18"/>
    <property type="match status" value="1"/>
</dbReference>
<evidence type="ECO:0000259" key="4">
    <source>
        <dbReference type="PROSITE" id="PS01124"/>
    </source>
</evidence>
<keyword evidence="3" id="KW-0804">Transcription</keyword>
<protein>
    <submittedName>
        <fullName evidence="5">Helix-turn-helix transcriptional regulator</fullName>
    </submittedName>
</protein>
<evidence type="ECO:0000313" key="5">
    <source>
        <dbReference type="EMBL" id="MFD1143258.1"/>
    </source>
</evidence>
<dbReference type="InterPro" id="IPR009057">
    <property type="entry name" value="Homeodomain-like_sf"/>
</dbReference>
<evidence type="ECO:0000256" key="3">
    <source>
        <dbReference type="ARBA" id="ARBA00023163"/>
    </source>
</evidence>
<dbReference type="PANTHER" id="PTHR47893:SF1">
    <property type="entry name" value="REGULATORY PROTEIN PCHR"/>
    <property type="match status" value="1"/>
</dbReference>
<dbReference type="InterPro" id="IPR018060">
    <property type="entry name" value="HTH_AraC"/>
</dbReference>
<sequence length="318" mass="36299">MENWLCQQSLAEVKKPGLKLAEKQVFFQHEAIGEIAENQINAGAFMIADIDFRLTKSVQLTKTTEGEAIQMHFLLKGANTIDVKAGEKRCFFTNQHTIGYLPDSESIYNLTAAGESVSYFTVIIPKEVYFTILSQASHLHADFSRRIKHGNALYMDASNRCITPAMKGVIQDIRQCQRTGDLKKLFLEAKVLELLMLQLEQINADGVLSIALKGDDRRKIQEAREILEENYQKPPTILELARLTGLNEFKLKKGFKEQWGTTIYGYVNQLRMEQARRWLLGEDRSIGEIAHLVGYKNHAHFTAAYKRYFNSLPSELHK</sequence>
<dbReference type="InterPro" id="IPR018062">
    <property type="entry name" value="HTH_AraC-typ_CS"/>
</dbReference>
<feature type="domain" description="HTH araC/xylS-type" evidence="4">
    <location>
        <begin position="221"/>
        <end position="318"/>
    </location>
</feature>
<dbReference type="SMART" id="SM00342">
    <property type="entry name" value="HTH_ARAC"/>
    <property type="match status" value="1"/>
</dbReference>
<dbReference type="PROSITE" id="PS01124">
    <property type="entry name" value="HTH_ARAC_FAMILY_2"/>
    <property type="match status" value="1"/>
</dbReference>
<evidence type="ECO:0000256" key="1">
    <source>
        <dbReference type="ARBA" id="ARBA00023015"/>
    </source>
</evidence>
<dbReference type="SUPFAM" id="SSF46689">
    <property type="entry name" value="Homeodomain-like"/>
    <property type="match status" value="2"/>
</dbReference>
<comment type="caution">
    <text evidence="5">The sequence shown here is derived from an EMBL/GenBank/DDBJ whole genome shotgun (WGS) entry which is preliminary data.</text>
</comment>
<dbReference type="RefSeq" id="WP_265991167.1">
    <property type="nucleotide sequence ID" value="NZ_CP110973.1"/>
</dbReference>
<dbReference type="EMBL" id="JBHTLP010000011">
    <property type="protein sequence ID" value="MFD1143258.1"/>
    <property type="molecule type" value="Genomic_DNA"/>
</dbReference>
<evidence type="ECO:0000256" key="2">
    <source>
        <dbReference type="ARBA" id="ARBA00023125"/>
    </source>
</evidence>
<evidence type="ECO:0000313" key="6">
    <source>
        <dbReference type="Proteomes" id="UP001597116"/>
    </source>
</evidence>
<dbReference type="PANTHER" id="PTHR47893">
    <property type="entry name" value="REGULATORY PROTEIN PCHR"/>
    <property type="match status" value="1"/>
</dbReference>
<organism evidence="5 6">
    <name type="scientific">Larkinella insperata</name>
    <dbReference type="NCBI Taxonomy" id="332158"/>
    <lineage>
        <taxon>Bacteria</taxon>
        <taxon>Pseudomonadati</taxon>
        <taxon>Bacteroidota</taxon>
        <taxon>Cytophagia</taxon>
        <taxon>Cytophagales</taxon>
        <taxon>Spirosomataceae</taxon>
        <taxon>Larkinella</taxon>
    </lineage>
</organism>
<dbReference type="Gene3D" id="1.10.10.60">
    <property type="entry name" value="Homeodomain-like"/>
    <property type="match status" value="1"/>
</dbReference>
<keyword evidence="1" id="KW-0805">Transcription regulation</keyword>
<accession>A0ABW3Q6Q4</accession>
<reference evidence="6" key="1">
    <citation type="journal article" date="2019" name="Int. J. Syst. Evol. Microbiol.">
        <title>The Global Catalogue of Microorganisms (GCM) 10K type strain sequencing project: providing services to taxonomists for standard genome sequencing and annotation.</title>
        <authorList>
            <consortium name="The Broad Institute Genomics Platform"/>
            <consortium name="The Broad Institute Genome Sequencing Center for Infectious Disease"/>
            <person name="Wu L."/>
            <person name="Ma J."/>
        </authorList>
    </citation>
    <scope>NUCLEOTIDE SEQUENCE [LARGE SCALE GENOMIC DNA]</scope>
    <source>
        <strain evidence="6">CCUG 55608</strain>
    </source>
</reference>
<dbReference type="Proteomes" id="UP001597116">
    <property type="component" value="Unassembled WGS sequence"/>
</dbReference>
<dbReference type="PROSITE" id="PS00041">
    <property type="entry name" value="HTH_ARAC_FAMILY_1"/>
    <property type="match status" value="1"/>
</dbReference>
<name>A0ABW3Q6Q4_9BACT</name>
<keyword evidence="6" id="KW-1185">Reference proteome</keyword>
<proteinExistence type="predicted"/>
<gene>
    <name evidence="5" type="ORF">ACFQ4C_19175</name>
</gene>